<name>A0AAD1WRZ6_PELCU</name>
<dbReference type="InterPro" id="IPR055170">
    <property type="entry name" value="GFO_IDH_MocA-like_dom"/>
</dbReference>
<dbReference type="SUPFAM" id="SSF51735">
    <property type="entry name" value="NAD(P)-binding Rossmann-fold domains"/>
    <property type="match status" value="1"/>
</dbReference>
<accession>A0AAD1WRZ6</accession>
<dbReference type="EMBL" id="OW240921">
    <property type="protein sequence ID" value="CAH2319665.1"/>
    <property type="molecule type" value="Genomic_DNA"/>
</dbReference>
<sequence length="557" mass="61418">MGRKKKSLHDYAAEFTDLTVKRHLIEHKDSGQNSWVETLYCKSCEIPMRVRRDRILEHLASGRHYRNRRLIKQHGSRAPLLLSTGGDFGTSLPMALDSSLISQPSFLLPTNQCTSSNSAQSNSNIISSPSSYRHPPLLSVHPNTISSTTNVNSVREDQTPSTSSTHPSFVSIHVRNPSVPSKHTNHRHIISEASSSVLSGGLYSNNRSQEHPIGLAVIDVGNASKALLQSLTEENGCCLYYIVEDQLSEVERAFSSELLTKTRVLQEQDVDIVFSDHRVLGVVICSPPEVAAVMVLESLRAGKAVLCEKLLSSNRQTAEACFDEADRYGKPLVCGFYKRFDPALKFLYKKVHSGNSLGRIQRMSCVSRTYPPASLSKLKMSGGIFYNAALLDIDTASWLLGESAPDTIFSLGHAFCQEVAAMKDADTVTISMKFAGGTIVSLDISQHCTKACDQRIELYGSQGSLRVDNQNPLGIVENGTTFPSAQTQDERYKDAYKELFRHFLRTIKGKEQPVITKEQYICAIQVAAAAEQSFQNGSAVDLRSEVVDVSIIKTEIV</sequence>
<organism evidence="5 6">
    <name type="scientific">Pelobates cultripes</name>
    <name type="common">Western spadefoot toad</name>
    <dbReference type="NCBI Taxonomy" id="61616"/>
    <lineage>
        <taxon>Eukaryota</taxon>
        <taxon>Metazoa</taxon>
        <taxon>Chordata</taxon>
        <taxon>Craniata</taxon>
        <taxon>Vertebrata</taxon>
        <taxon>Euteleostomi</taxon>
        <taxon>Amphibia</taxon>
        <taxon>Batrachia</taxon>
        <taxon>Anura</taxon>
        <taxon>Pelobatoidea</taxon>
        <taxon>Pelobatidae</taxon>
        <taxon>Pelobates</taxon>
    </lineage>
</organism>
<dbReference type="Gene3D" id="3.40.50.720">
    <property type="entry name" value="NAD(P)-binding Rossmann-like Domain"/>
    <property type="match status" value="1"/>
</dbReference>
<dbReference type="Pfam" id="PF01408">
    <property type="entry name" value="GFO_IDH_MocA"/>
    <property type="match status" value="1"/>
</dbReference>
<proteinExistence type="inferred from homology"/>
<evidence type="ECO:0000259" key="4">
    <source>
        <dbReference type="Pfam" id="PF22725"/>
    </source>
</evidence>
<keyword evidence="6" id="KW-1185">Reference proteome</keyword>
<gene>
    <name evidence="5" type="ORF">PECUL_23A009219</name>
</gene>
<evidence type="ECO:0000313" key="5">
    <source>
        <dbReference type="EMBL" id="CAH2319665.1"/>
    </source>
</evidence>
<evidence type="ECO:0000256" key="2">
    <source>
        <dbReference type="ARBA" id="ARBA00023002"/>
    </source>
</evidence>
<evidence type="ECO:0000256" key="1">
    <source>
        <dbReference type="ARBA" id="ARBA00010928"/>
    </source>
</evidence>
<dbReference type="PANTHER" id="PTHR42840">
    <property type="entry name" value="NAD(P)-BINDING ROSSMANN-FOLD SUPERFAMILY PROTEIN-RELATED"/>
    <property type="match status" value="1"/>
</dbReference>
<dbReference type="PANTHER" id="PTHR42840:SF3">
    <property type="entry name" value="BINDING ROSSMANN FOLD OXIDOREDUCTASE, PUTATIVE (AFU_ORTHOLOGUE AFUA_2G10240)-RELATED"/>
    <property type="match status" value="1"/>
</dbReference>
<feature type="domain" description="GFO/IDH/MocA-like oxidoreductase" evidence="4">
    <location>
        <begin position="351"/>
        <end position="466"/>
    </location>
</feature>
<keyword evidence="2" id="KW-0560">Oxidoreductase</keyword>
<dbReference type="GO" id="GO:0005737">
    <property type="term" value="C:cytoplasm"/>
    <property type="evidence" value="ECO:0007669"/>
    <property type="project" value="TreeGrafter"/>
</dbReference>
<evidence type="ECO:0000259" key="3">
    <source>
        <dbReference type="Pfam" id="PF01408"/>
    </source>
</evidence>
<dbReference type="GO" id="GO:0016491">
    <property type="term" value="F:oxidoreductase activity"/>
    <property type="evidence" value="ECO:0007669"/>
    <property type="project" value="UniProtKB-KW"/>
</dbReference>
<dbReference type="SUPFAM" id="SSF55347">
    <property type="entry name" value="Glyceraldehyde-3-phosphate dehydrogenase-like, C-terminal domain"/>
    <property type="match status" value="1"/>
</dbReference>
<dbReference type="InterPro" id="IPR000683">
    <property type="entry name" value="Gfo/Idh/MocA-like_OxRdtase_N"/>
</dbReference>
<protein>
    <submittedName>
        <fullName evidence="5">Inositol 2-dehydrogenase-like</fullName>
    </submittedName>
</protein>
<dbReference type="GO" id="GO:0000166">
    <property type="term" value="F:nucleotide binding"/>
    <property type="evidence" value="ECO:0007669"/>
    <property type="project" value="InterPro"/>
</dbReference>
<dbReference type="Pfam" id="PF22725">
    <property type="entry name" value="GFO_IDH_MocA_C3"/>
    <property type="match status" value="1"/>
</dbReference>
<reference evidence="5" key="1">
    <citation type="submission" date="2022-03" db="EMBL/GenBank/DDBJ databases">
        <authorList>
            <person name="Alioto T."/>
            <person name="Alioto T."/>
            <person name="Gomez Garrido J."/>
        </authorList>
    </citation>
    <scope>NUCLEOTIDE SEQUENCE</scope>
</reference>
<comment type="similarity">
    <text evidence="1">Belongs to the Gfo/Idh/MocA family.</text>
</comment>
<dbReference type="InterPro" id="IPR036291">
    <property type="entry name" value="NAD(P)-bd_dom_sf"/>
</dbReference>
<dbReference type="Gene3D" id="3.30.360.10">
    <property type="entry name" value="Dihydrodipicolinate Reductase, domain 2"/>
    <property type="match status" value="1"/>
</dbReference>
<dbReference type="Proteomes" id="UP001295444">
    <property type="component" value="Chromosome 10"/>
</dbReference>
<dbReference type="GO" id="GO:0006740">
    <property type="term" value="P:NADPH regeneration"/>
    <property type="evidence" value="ECO:0007669"/>
    <property type="project" value="TreeGrafter"/>
</dbReference>
<dbReference type="AlphaFoldDB" id="A0AAD1WRZ6"/>
<feature type="domain" description="Gfo/Idh/MocA-like oxidoreductase N-terminal" evidence="3">
    <location>
        <begin position="216"/>
        <end position="335"/>
    </location>
</feature>
<evidence type="ECO:0000313" key="6">
    <source>
        <dbReference type="Proteomes" id="UP001295444"/>
    </source>
</evidence>